<dbReference type="EMBL" id="JBGBPQ010000019">
    <property type="protein sequence ID" value="KAL1504788.1"/>
    <property type="molecule type" value="Genomic_DNA"/>
</dbReference>
<keyword evidence="4" id="KW-0677">Repeat</keyword>
<dbReference type="Proteomes" id="UP001515480">
    <property type="component" value="Unassembled WGS sequence"/>
</dbReference>
<protein>
    <submittedName>
        <fullName evidence="9">Uncharacterized protein</fullName>
    </submittedName>
</protein>
<dbReference type="GO" id="GO:0003677">
    <property type="term" value="F:DNA binding"/>
    <property type="evidence" value="ECO:0007669"/>
    <property type="project" value="UniProtKB-KW"/>
</dbReference>
<evidence type="ECO:0000256" key="3">
    <source>
        <dbReference type="ARBA" id="ARBA00022723"/>
    </source>
</evidence>
<name>A0AB34IUA7_PRYPA</name>
<organism evidence="9 10">
    <name type="scientific">Prymnesium parvum</name>
    <name type="common">Toxic golden alga</name>
    <dbReference type="NCBI Taxonomy" id="97485"/>
    <lineage>
        <taxon>Eukaryota</taxon>
        <taxon>Haptista</taxon>
        <taxon>Haptophyta</taxon>
        <taxon>Prymnesiophyceae</taxon>
        <taxon>Prymnesiales</taxon>
        <taxon>Prymnesiaceae</taxon>
        <taxon>Prymnesium</taxon>
    </lineage>
</organism>
<dbReference type="AlphaFoldDB" id="A0AB34IUA7"/>
<keyword evidence="3" id="KW-0479">Metal-binding</keyword>
<keyword evidence="6" id="KW-0238">DNA-binding</keyword>
<accession>A0AB34IUA7</accession>
<reference evidence="9 10" key="1">
    <citation type="journal article" date="2024" name="Science">
        <title>Giant polyketide synthase enzymes in the biosynthesis of giant marine polyether toxins.</title>
        <authorList>
            <person name="Fallon T.R."/>
            <person name="Shende V.V."/>
            <person name="Wierzbicki I.H."/>
            <person name="Pendleton A.L."/>
            <person name="Watervoot N.F."/>
            <person name="Auber R.P."/>
            <person name="Gonzalez D.J."/>
            <person name="Wisecaver J.H."/>
            <person name="Moore B.S."/>
        </authorList>
    </citation>
    <scope>NUCLEOTIDE SEQUENCE [LARGE SCALE GENOMIC DNA]</scope>
    <source>
        <strain evidence="9 10">12B1</strain>
    </source>
</reference>
<evidence type="ECO:0000313" key="9">
    <source>
        <dbReference type="EMBL" id="KAL1504788.1"/>
    </source>
</evidence>
<evidence type="ECO:0000256" key="5">
    <source>
        <dbReference type="ARBA" id="ARBA00022833"/>
    </source>
</evidence>
<keyword evidence="10" id="KW-1185">Reference proteome</keyword>
<evidence type="ECO:0000256" key="4">
    <source>
        <dbReference type="ARBA" id="ARBA00022737"/>
    </source>
</evidence>
<evidence type="ECO:0000256" key="2">
    <source>
        <dbReference type="ARBA" id="ARBA00022553"/>
    </source>
</evidence>
<keyword evidence="2" id="KW-0597">Phosphoprotein</keyword>
<evidence type="ECO:0000256" key="8">
    <source>
        <dbReference type="ARBA" id="ARBA00023242"/>
    </source>
</evidence>
<evidence type="ECO:0000256" key="1">
    <source>
        <dbReference type="ARBA" id="ARBA00004123"/>
    </source>
</evidence>
<comment type="caution">
    <text evidence="9">The sequence shown here is derived from an EMBL/GenBank/DDBJ whole genome shotgun (WGS) entry which is preliminary data.</text>
</comment>
<dbReference type="InterPro" id="IPR000684">
    <property type="entry name" value="RNA_pol_II_repeat_euk"/>
</dbReference>
<gene>
    <name evidence="9" type="ORF">AB1Y20_008562</name>
</gene>
<dbReference type="GO" id="GO:0005634">
    <property type="term" value="C:nucleus"/>
    <property type="evidence" value="ECO:0007669"/>
    <property type="project" value="UniProtKB-SubCell"/>
</dbReference>
<dbReference type="GO" id="GO:0006366">
    <property type="term" value="P:transcription by RNA polymerase II"/>
    <property type="evidence" value="ECO:0007669"/>
    <property type="project" value="InterPro"/>
</dbReference>
<keyword evidence="7" id="KW-0804">Transcription</keyword>
<sequence>MTLDWSKHGLANPANSLPLVSRRGRGATLSLVAVPEAARDARFLVAHALAMRAWCRLTGTTCIVDLKDFPRAALTPAAVLQVVSMVASSGSAEADGAAHVPVRLRSVEEVQRDTHALLRACLPASGDVDQDTYRVARAMLGCVPTFDQLVRDGADMTWCIRRAPRSAIRSAHVLGSPEHLLELLRVLGRRSWGRVAVDISCIAADEDHLQAALDAMPSLPMHAVVTRCTRDIFGFEAVLRLFVRHMPMSILRIDAVHLIAAALGYEPAAVEHLRYGDPAYRAAVHCAARSAQDGSPARARFRAWIDAAERTDVYEPASPSYSPTSPAYPPVPTDEEIRRNPWVVCDTFIPVISSDWDAALAIARHLSAGHVHTHVSASLLSDSKWLGEASISCGAETAIFAYARVPDWAVPRLFVSRATLRWRLLYHAVVLAIELQRLPYRAHFDCHGRAMLVGRAAKRSRDDAMHMLA</sequence>
<evidence type="ECO:0000313" key="10">
    <source>
        <dbReference type="Proteomes" id="UP001515480"/>
    </source>
</evidence>
<dbReference type="GO" id="GO:0046872">
    <property type="term" value="F:metal ion binding"/>
    <property type="evidence" value="ECO:0007669"/>
    <property type="project" value="UniProtKB-KW"/>
</dbReference>
<proteinExistence type="predicted"/>
<keyword evidence="8" id="KW-0539">Nucleus</keyword>
<dbReference type="PROSITE" id="PS00115">
    <property type="entry name" value="RNA_POL_II_REPEAT"/>
    <property type="match status" value="1"/>
</dbReference>
<keyword evidence="5" id="KW-0862">Zinc</keyword>
<evidence type="ECO:0000256" key="7">
    <source>
        <dbReference type="ARBA" id="ARBA00023163"/>
    </source>
</evidence>
<evidence type="ECO:0000256" key="6">
    <source>
        <dbReference type="ARBA" id="ARBA00023125"/>
    </source>
</evidence>
<comment type="subcellular location">
    <subcellularLocation>
        <location evidence="1">Nucleus</location>
    </subcellularLocation>
</comment>